<evidence type="ECO:0000256" key="4">
    <source>
        <dbReference type="SAM" id="MobiDB-lite"/>
    </source>
</evidence>
<evidence type="ECO:0000256" key="2">
    <source>
        <dbReference type="ARBA" id="ARBA00022679"/>
    </source>
</evidence>
<evidence type="ECO:0000256" key="1">
    <source>
        <dbReference type="ARBA" id="ARBA00022603"/>
    </source>
</evidence>
<dbReference type="InterPro" id="IPR029063">
    <property type="entry name" value="SAM-dependent_MTases_sf"/>
</dbReference>
<dbReference type="Proteomes" id="UP000250434">
    <property type="component" value="Chromosome"/>
</dbReference>
<keyword evidence="2" id="KW-0808">Transferase</keyword>
<evidence type="ECO:0000313" key="7">
    <source>
        <dbReference type="Proteomes" id="UP000250434"/>
    </source>
</evidence>
<evidence type="ECO:0000259" key="5">
    <source>
        <dbReference type="Pfam" id="PF01555"/>
    </source>
</evidence>
<dbReference type="InterPro" id="IPR001091">
    <property type="entry name" value="RM_Methyltransferase"/>
</dbReference>
<dbReference type="OrthoDB" id="9773060at2"/>
<keyword evidence="1 6" id="KW-0489">Methyltransferase</keyword>
<feature type="domain" description="DNA methylase N-4/N-6" evidence="5">
    <location>
        <begin position="16"/>
        <end position="91"/>
    </location>
</feature>
<dbReference type="RefSeq" id="WP_113692907.1">
    <property type="nucleotide sequence ID" value="NZ_CP015163.1"/>
</dbReference>
<name>A0A344L6J8_9PSEU</name>
<dbReference type="SUPFAM" id="SSF53335">
    <property type="entry name" value="S-adenosyl-L-methionine-dependent methyltransferases"/>
    <property type="match status" value="1"/>
</dbReference>
<protein>
    <recommendedName>
        <fullName evidence="3">Methyltransferase</fullName>
        <ecNumber evidence="3">2.1.1.-</ecNumber>
    </recommendedName>
</protein>
<dbReference type="KEGG" id="aab:A4R43_14925"/>
<dbReference type="EMBL" id="CP015163">
    <property type="protein sequence ID" value="AXB43672.1"/>
    <property type="molecule type" value="Genomic_DNA"/>
</dbReference>
<dbReference type="Pfam" id="PF01555">
    <property type="entry name" value="N6_N4_Mtase"/>
    <property type="match status" value="1"/>
</dbReference>
<comment type="similarity">
    <text evidence="3">Belongs to the N(4)/N(6)-methyltransferase family.</text>
</comment>
<proteinExistence type="inferred from homology"/>
<evidence type="ECO:0000256" key="3">
    <source>
        <dbReference type="RuleBase" id="RU362026"/>
    </source>
</evidence>
<reference evidence="6 7" key="1">
    <citation type="submission" date="2016-04" db="EMBL/GenBank/DDBJ databases">
        <title>Complete genome sequence and analysis of deep-sea sediment isolate, Amycolatopsis sp. WP1.</title>
        <authorList>
            <person name="Wang H."/>
            <person name="Chen S."/>
            <person name="Wu Q."/>
        </authorList>
    </citation>
    <scope>NUCLEOTIDE SEQUENCE [LARGE SCALE GENOMIC DNA]</scope>
    <source>
        <strain evidence="6 7">WP1</strain>
    </source>
</reference>
<organism evidence="6 7">
    <name type="scientific">Amycolatopsis albispora</name>
    <dbReference type="NCBI Taxonomy" id="1804986"/>
    <lineage>
        <taxon>Bacteria</taxon>
        <taxon>Bacillati</taxon>
        <taxon>Actinomycetota</taxon>
        <taxon>Actinomycetes</taxon>
        <taxon>Pseudonocardiales</taxon>
        <taxon>Pseudonocardiaceae</taxon>
        <taxon>Amycolatopsis</taxon>
    </lineage>
</organism>
<dbReference type="EC" id="2.1.1.-" evidence="3"/>
<dbReference type="Gene3D" id="3.40.50.150">
    <property type="entry name" value="Vaccinia Virus protein VP39"/>
    <property type="match status" value="1"/>
</dbReference>
<dbReference type="GO" id="GO:0032259">
    <property type="term" value="P:methylation"/>
    <property type="evidence" value="ECO:0007669"/>
    <property type="project" value="UniProtKB-KW"/>
</dbReference>
<gene>
    <name evidence="6" type="ORF">A4R43_14925</name>
</gene>
<accession>A0A344L6J8</accession>
<dbReference type="GO" id="GO:0003677">
    <property type="term" value="F:DNA binding"/>
    <property type="evidence" value="ECO:0007669"/>
    <property type="project" value="InterPro"/>
</dbReference>
<keyword evidence="7" id="KW-1185">Reference proteome</keyword>
<dbReference type="GO" id="GO:0008170">
    <property type="term" value="F:N-methyltransferase activity"/>
    <property type="evidence" value="ECO:0007669"/>
    <property type="project" value="InterPro"/>
</dbReference>
<feature type="region of interest" description="Disordered" evidence="4">
    <location>
        <begin position="269"/>
        <end position="299"/>
    </location>
</feature>
<evidence type="ECO:0000313" key="6">
    <source>
        <dbReference type="EMBL" id="AXB43672.1"/>
    </source>
</evidence>
<sequence>MPDLDPHTPSAGAPALTSVWPTGHTSLATQLNDGGYHTATSTDLALMPPAIARHAITAFTPPGGIVLDPDCGAGTTIVEALRAGRHAIGLTRQRRWWRLARANVTATKARGAFTDGMVLVLDRRPSTAAAAATAGLTGRIDLMLTTLHPVADDVTDSLDRLETLLVQYRPLLRPGGHLVLTCSPRRHPTQHDLLDITSPITDAATAVGLAPAARCLALTAQIRSGRVYTRATLDERRAATRAEHARGHPVALPAHHTALVFRADPEAADPALTQPMPPVPAGTRKTRRAQTAKPELTAA</sequence>
<dbReference type="InterPro" id="IPR002941">
    <property type="entry name" value="DNA_methylase_N4/N6"/>
</dbReference>
<dbReference type="PRINTS" id="PR00508">
    <property type="entry name" value="S21N4MTFRASE"/>
</dbReference>
<dbReference type="AlphaFoldDB" id="A0A344L6J8"/>